<reference evidence="1" key="2">
    <citation type="journal article" date="2015" name="Data Brief">
        <title>Shoot transcriptome of the giant reed, Arundo donax.</title>
        <authorList>
            <person name="Barrero R.A."/>
            <person name="Guerrero F.D."/>
            <person name="Moolhuijzen P."/>
            <person name="Goolsby J.A."/>
            <person name="Tidwell J."/>
            <person name="Bellgard S.E."/>
            <person name="Bellgard M.I."/>
        </authorList>
    </citation>
    <scope>NUCLEOTIDE SEQUENCE</scope>
    <source>
        <tissue evidence="1">Shoot tissue taken approximately 20 cm above the soil surface</tissue>
    </source>
</reference>
<organism evidence="1">
    <name type="scientific">Arundo donax</name>
    <name type="common">Giant reed</name>
    <name type="synonym">Donax arundinaceus</name>
    <dbReference type="NCBI Taxonomy" id="35708"/>
    <lineage>
        <taxon>Eukaryota</taxon>
        <taxon>Viridiplantae</taxon>
        <taxon>Streptophyta</taxon>
        <taxon>Embryophyta</taxon>
        <taxon>Tracheophyta</taxon>
        <taxon>Spermatophyta</taxon>
        <taxon>Magnoliopsida</taxon>
        <taxon>Liliopsida</taxon>
        <taxon>Poales</taxon>
        <taxon>Poaceae</taxon>
        <taxon>PACMAD clade</taxon>
        <taxon>Arundinoideae</taxon>
        <taxon>Arundineae</taxon>
        <taxon>Arundo</taxon>
    </lineage>
</organism>
<name>A0A0A8YZF3_ARUDO</name>
<evidence type="ECO:0000313" key="1">
    <source>
        <dbReference type="EMBL" id="JAD30808.1"/>
    </source>
</evidence>
<protein>
    <submittedName>
        <fullName evidence="1">Uncharacterized protein</fullName>
    </submittedName>
</protein>
<proteinExistence type="predicted"/>
<reference evidence="1" key="1">
    <citation type="submission" date="2014-09" db="EMBL/GenBank/DDBJ databases">
        <authorList>
            <person name="Magalhaes I.L.F."/>
            <person name="Oliveira U."/>
            <person name="Santos F.R."/>
            <person name="Vidigal T.H.D.A."/>
            <person name="Brescovit A.D."/>
            <person name="Santos A.J."/>
        </authorList>
    </citation>
    <scope>NUCLEOTIDE SEQUENCE</scope>
    <source>
        <tissue evidence="1">Shoot tissue taken approximately 20 cm above the soil surface</tissue>
    </source>
</reference>
<dbReference type="EMBL" id="GBRH01267087">
    <property type="protein sequence ID" value="JAD30808.1"/>
    <property type="molecule type" value="Transcribed_RNA"/>
</dbReference>
<dbReference type="AlphaFoldDB" id="A0A0A8YZF3"/>
<accession>A0A0A8YZF3</accession>
<sequence>MFCVVVASAKILVTQQWLFVSSQQGDPIVA</sequence>